<dbReference type="AlphaFoldDB" id="A0AAE1UJX1"/>
<dbReference type="EMBL" id="JAWZYT010000466">
    <property type="protein sequence ID" value="KAK4323166.1"/>
    <property type="molecule type" value="Genomic_DNA"/>
</dbReference>
<organism evidence="3 4">
    <name type="scientific">Petrolisthes manimaculis</name>
    <dbReference type="NCBI Taxonomy" id="1843537"/>
    <lineage>
        <taxon>Eukaryota</taxon>
        <taxon>Metazoa</taxon>
        <taxon>Ecdysozoa</taxon>
        <taxon>Arthropoda</taxon>
        <taxon>Crustacea</taxon>
        <taxon>Multicrustacea</taxon>
        <taxon>Malacostraca</taxon>
        <taxon>Eumalacostraca</taxon>
        <taxon>Eucarida</taxon>
        <taxon>Decapoda</taxon>
        <taxon>Pleocyemata</taxon>
        <taxon>Anomura</taxon>
        <taxon>Galatheoidea</taxon>
        <taxon>Porcellanidae</taxon>
        <taxon>Petrolisthes</taxon>
    </lineage>
</organism>
<evidence type="ECO:0000256" key="2">
    <source>
        <dbReference type="SAM" id="Phobius"/>
    </source>
</evidence>
<accession>A0AAE1UJX1</accession>
<feature type="region of interest" description="Disordered" evidence="1">
    <location>
        <begin position="1"/>
        <end position="23"/>
    </location>
</feature>
<protein>
    <submittedName>
        <fullName evidence="3">Uncharacterized protein</fullName>
    </submittedName>
</protein>
<gene>
    <name evidence="3" type="ORF">Pmani_006115</name>
</gene>
<reference evidence="3" key="1">
    <citation type="submission" date="2023-11" db="EMBL/GenBank/DDBJ databases">
        <title>Genome assemblies of two species of porcelain crab, Petrolisthes cinctipes and Petrolisthes manimaculis (Anomura: Porcellanidae).</title>
        <authorList>
            <person name="Angst P."/>
        </authorList>
    </citation>
    <scope>NUCLEOTIDE SEQUENCE</scope>
    <source>
        <strain evidence="3">PB745_02</strain>
        <tissue evidence="3">Gill</tissue>
    </source>
</reference>
<keyword evidence="2" id="KW-0472">Membrane</keyword>
<feature type="transmembrane region" description="Helical" evidence="2">
    <location>
        <begin position="34"/>
        <end position="54"/>
    </location>
</feature>
<comment type="caution">
    <text evidence="3">The sequence shown here is derived from an EMBL/GenBank/DDBJ whole genome shotgun (WGS) entry which is preliminary data.</text>
</comment>
<keyword evidence="2" id="KW-0812">Transmembrane</keyword>
<evidence type="ECO:0000256" key="1">
    <source>
        <dbReference type="SAM" id="MobiDB-lite"/>
    </source>
</evidence>
<proteinExistence type="predicted"/>
<dbReference type="Proteomes" id="UP001292094">
    <property type="component" value="Unassembled WGS sequence"/>
</dbReference>
<sequence length="194" mass="21480">MVTAAQRRISSGGGRVSRQSLPQHNRRRMMVCEGGLRVTMLVVVTVLVMVQLGAGQRAFVSTACTEGGCGSGAAQSISTDEYGVTTGECAYLNAQGQSVKIKFRETPDGQVEAASDQGLSQDPRAELRACREAVKAVSQNVQQDILQAQNQVFRQQQRLQEDLYRQHQAIFGQQRFHFPPVFGFPNRFPFNNFR</sequence>
<evidence type="ECO:0000313" key="4">
    <source>
        <dbReference type="Proteomes" id="UP001292094"/>
    </source>
</evidence>
<keyword evidence="2" id="KW-1133">Transmembrane helix</keyword>
<name>A0AAE1UJX1_9EUCA</name>
<keyword evidence="4" id="KW-1185">Reference proteome</keyword>
<evidence type="ECO:0000313" key="3">
    <source>
        <dbReference type="EMBL" id="KAK4323166.1"/>
    </source>
</evidence>